<evidence type="ECO:0000256" key="1">
    <source>
        <dbReference type="SAM" id="MobiDB-lite"/>
    </source>
</evidence>
<dbReference type="OrthoDB" id="10516729at2759"/>
<reference evidence="2" key="1">
    <citation type="journal article" date="2018" name="Genome Biol. Evol.">
        <title>Genomics and development of Lentinus tigrinus, a white-rot wood-decaying mushroom with dimorphic fruiting bodies.</title>
        <authorList>
            <person name="Wu B."/>
            <person name="Xu Z."/>
            <person name="Knudson A."/>
            <person name="Carlson A."/>
            <person name="Chen N."/>
            <person name="Kovaka S."/>
            <person name="LaButti K."/>
            <person name="Lipzen A."/>
            <person name="Pennachio C."/>
            <person name="Riley R."/>
            <person name="Schakwitz W."/>
            <person name="Umezawa K."/>
            <person name="Ohm R.A."/>
            <person name="Grigoriev I.V."/>
            <person name="Nagy L.G."/>
            <person name="Gibbons J."/>
            <person name="Hibbett D."/>
        </authorList>
    </citation>
    <scope>NUCLEOTIDE SEQUENCE [LARGE SCALE GENOMIC DNA]</scope>
    <source>
        <strain evidence="2">ALCF2SS1-6</strain>
    </source>
</reference>
<accession>A0A5C2RPA8</accession>
<organism evidence="2 3">
    <name type="scientific">Lentinus tigrinus ALCF2SS1-6</name>
    <dbReference type="NCBI Taxonomy" id="1328759"/>
    <lineage>
        <taxon>Eukaryota</taxon>
        <taxon>Fungi</taxon>
        <taxon>Dikarya</taxon>
        <taxon>Basidiomycota</taxon>
        <taxon>Agaricomycotina</taxon>
        <taxon>Agaricomycetes</taxon>
        <taxon>Polyporales</taxon>
        <taxon>Polyporaceae</taxon>
        <taxon>Lentinus</taxon>
    </lineage>
</organism>
<protein>
    <submittedName>
        <fullName evidence="2">Uncharacterized protein</fullName>
    </submittedName>
</protein>
<dbReference type="AlphaFoldDB" id="A0A5C2RPA8"/>
<sequence>MSPCLILPVGMYPTLINILCALDKPFHEKSHNAARMSSPAFALSPFGIQTLSLSSILGILDTFPMSIGDNTLGPSSAGTPKPSEPINKTGQAYRPAFGRQVEFD</sequence>
<proteinExistence type="predicted"/>
<evidence type="ECO:0000313" key="2">
    <source>
        <dbReference type="EMBL" id="RPD53462.1"/>
    </source>
</evidence>
<feature type="region of interest" description="Disordered" evidence="1">
    <location>
        <begin position="71"/>
        <end position="91"/>
    </location>
</feature>
<keyword evidence="3" id="KW-1185">Reference proteome</keyword>
<dbReference type="EMBL" id="ML122321">
    <property type="protein sequence ID" value="RPD53462.1"/>
    <property type="molecule type" value="Genomic_DNA"/>
</dbReference>
<dbReference type="Proteomes" id="UP000313359">
    <property type="component" value="Unassembled WGS sequence"/>
</dbReference>
<gene>
    <name evidence="2" type="ORF">L227DRAFT_616959</name>
</gene>
<evidence type="ECO:0000313" key="3">
    <source>
        <dbReference type="Proteomes" id="UP000313359"/>
    </source>
</evidence>
<name>A0A5C2RPA8_9APHY</name>